<evidence type="ECO:0000313" key="2">
    <source>
        <dbReference type="Proteomes" id="UP001314170"/>
    </source>
</evidence>
<keyword evidence="2" id="KW-1185">Reference proteome</keyword>
<sequence length="99" mass="11285">MDHPQIHPDLLGEAQPLIVVYIGAGYSITTSKVYWWVSNIIGALNVPFMSDTEPLPLSHVFILIPLSDSFITVVRTVMFRTRAWELCSPRLTMQQKKEK</sequence>
<proteinExistence type="predicted"/>
<dbReference type="Proteomes" id="UP001314170">
    <property type="component" value="Unassembled WGS sequence"/>
</dbReference>
<comment type="caution">
    <text evidence="1">The sequence shown here is derived from an EMBL/GenBank/DDBJ whole genome shotgun (WGS) entry which is preliminary data.</text>
</comment>
<reference evidence="1 2" key="1">
    <citation type="submission" date="2024-01" db="EMBL/GenBank/DDBJ databases">
        <authorList>
            <person name="Waweru B."/>
        </authorList>
    </citation>
    <scope>NUCLEOTIDE SEQUENCE [LARGE SCALE GENOMIC DNA]</scope>
</reference>
<accession>A0AAV1SKY7</accession>
<evidence type="ECO:0000313" key="1">
    <source>
        <dbReference type="EMBL" id="CAK7351055.1"/>
    </source>
</evidence>
<protein>
    <submittedName>
        <fullName evidence="1">Uncharacterized protein</fullName>
    </submittedName>
</protein>
<gene>
    <name evidence="1" type="ORF">DCAF_LOCUS23662</name>
</gene>
<name>A0AAV1SKY7_9ROSI</name>
<organism evidence="1 2">
    <name type="scientific">Dovyalis caffra</name>
    <dbReference type="NCBI Taxonomy" id="77055"/>
    <lineage>
        <taxon>Eukaryota</taxon>
        <taxon>Viridiplantae</taxon>
        <taxon>Streptophyta</taxon>
        <taxon>Embryophyta</taxon>
        <taxon>Tracheophyta</taxon>
        <taxon>Spermatophyta</taxon>
        <taxon>Magnoliopsida</taxon>
        <taxon>eudicotyledons</taxon>
        <taxon>Gunneridae</taxon>
        <taxon>Pentapetalae</taxon>
        <taxon>rosids</taxon>
        <taxon>fabids</taxon>
        <taxon>Malpighiales</taxon>
        <taxon>Salicaceae</taxon>
        <taxon>Flacourtieae</taxon>
        <taxon>Dovyalis</taxon>
    </lineage>
</organism>
<dbReference type="AlphaFoldDB" id="A0AAV1SKY7"/>
<dbReference type="EMBL" id="CAWUPB010001184">
    <property type="protein sequence ID" value="CAK7351055.1"/>
    <property type="molecule type" value="Genomic_DNA"/>
</dbReference>